<protein>
    <submittedName>
        <fullName evidence="2">Uncharacterized protein</fullName>
    </submittedName>
</protein>
<evidence type="ECO:0000313" key="3">
    <source>
        <dbReference type="Proteomes" id="UP000318801"/>
    </source>
</evidence>
<feature type="transmembrane region" description="Helical" evidence="1">
    <location>
        <begin position="17"/>
        <end position="37"/>
    </location>
</feature>
<dbReference type="Proteomes" id="UP000318801">
    <property type="component" value="Unassembled WGS sequence"/>
</dbReference>
<evidence type="ECO:0000256" key="1">
    <source>
        <dbReference type="SAM" id="Phobius"/>
    </source>
</evidence>
<proteinExistence type="predicted"/>
<dbReference type="EMBL" id="VHLG01000032">
    <property type="protein sequence ID" value="TPW26357.1"/>
    <property type="molecule type" value="Genomic_DNA"/>
</dbReference>
<comment type="caution">
    <text evidence="2">The sequence shown here is derived from an EMBL/GenBank/DDBJ whole genome shotgun (WGS) entry which is preliminary data.</text>
</comment>
<keyword evidence="1" id="KW-0472">Membrane</keyword>
<dbReference type="OrthoDB" id="8446043at2"/>
<evidence type="ECO:0000313" key="2">
    <source>
        <dbReference type="EMBL" id="TPW26357.1"/>
    </source>
</evidence>
<gene>
    <name evidence="2" type="ORF">FJU08_22385</name>
</gene>
<dbReference type="RefSeq" id="WP_141151259.1">
    <property type="nucleotide sequence ID" value="NZ_VHLG01000032.1"/>
</dbReference>
<sequence length="224" mass="25055">MYNAKMLDAVTITLNEVGWDAVSAISGVLIAILGFVISRSLRRREKQAERFALLAEYRKEIIAFSREFFEIISEALSVRARSNDSTAAGAELDQLSTRLSGLADTGRFLFPNDNKGLNAFGSEKGPAFEGRRRPALDAILAAHYALEAMKRSGDGSKPYLDKAMRELKKTKQPLTPPIRENDPVYLLIQSRRCYLNVVVPDTFPREWLAMFTTLLGPIEGDKNR</sequence>
<accession>A0A506U397</accession>
<keyword evidence="3" id="KW-1185">Reference proteome</keyword>
<reference evidence="2 3" key="1">
    <citation type="submission" date="2019-06" db="EMBL/GenBank/DDBJ databases">
        <authorList>
            <person name="Li M."/>
        </authorList>
    </citation>
    <scope>NUCLEOTIDE SEQUENCE [LARGE SCALE GENOMIC DNA]</scope>
    <source>
        <strain evidence="2 3">BGMRC2036</strain>
    </source>
</reference>
<keyword evidence="1" id="KW-1133">Transmembrane helix</keyword>
<name>A0A506U397_9HYPH</name>
<keyword evidence="1" id="KW-0812">Transmembrane</keyword>
<organism evidence="2 3">
    <name type="scientific">Martelella alba</name>
    <dbReference type="NCBI Taxonomy" id="2590451"/>
    <lineage>
        <taxon>Bacteria</taxon>
        <taxon>Pseudomonadati</taxon>
        <taxon>Pseudomonadota</taxon>
        <taxon>Alphaproteobacteria</taxon>
        <taxon>Hyphomicrobiales</taxon>
        <taxon>Aurantimonadaceae</taxon>
        <taxon>Martelella</taxon>
    </lineage>
</organism>
<dbReference type="AlphaFoldDB" id="A0A506U397"/>